<feature type="compositionally biased region" description="Acidic residues" evidence="13">
    <location>
        <begin position="388"/>
        <end position="403"/>
    </location>
</feature>
<dbReference type="Proteomes" id="UP000507470">
    <property type="component" value="Unassembled WGS sequence"/>
</dbReference>
<dbReference type="PROSITE" id="PS50071">
    <property type="entry name" value="HOMEOBOX_2"/>
    <property type="match status" value="1"/>
</dbReference>
<feature type="domain" description="Homeobox" evidence="15">
    <location>
        <begin position="121"/>
        <end position="164"/>
    </location>
</feature>
<evidence type="ECO:0000256" key="4">
    <source>
        <dbReference type="ARBA" id="ARBA00022679"/>
    </source>
</evidence>
<keyword evidence="6" id="KW-0256">Endoplasmic reticulum</keyword>
<keyword evidence="18" id="KW-1185">Reference proteome</keyword>
<name>A0A6J8AXM7_MYTCO</name>
<evidence type="ECO:0000256" key="7">
    <source>
        <dbReference type="ARBA" id="ARBA00022989"/>
    </source>
</evidence>
<comment type="pathway">
    <text evidence="2">Lipid metabolism; sphingolipid metabolism.</text>
</comment>
<dbReference type="EMBL" id="CACVKT020002165">
    <property type="protein sequence ID" value="CAC5375891.1"/>
    <property type="molecule type" value="Genomic_DNA"/>
</dbReference>
<dbReference type="PANTHER" id="PTHR12560:SF0">
    <property type="entry name" value="LD18904P"/>
    <property type="match status" value="1"/>
</dbReference>
<proteinExistence type="predicted"/>
<dbReference type="GO" id="GO:0050291">
    <property type="term" value="F:sphingosine N-acyltransferase activity"/>
    <property type="evidence" value="ECO:0007669"/>
    <property type="project" value="InterPro"/>
</dbReference>
<keyword evidence="5 11" id="KW-0812">Transmembrane</keyword>
<evidence type="ECO:0000256" key="12">
    <source>
        <dbReference type="RuleBase" id="RU000682"/>
    </source>
</evidence>
<organism evidence="17 18">
    <name type="scientific">Mytilus coruscus</name>
    <name type="common">Sea mussel</name>
    <dbReference type="NCBI Taxonomy" id="42192"/>
    <lineage>
        <taxon>Eukaryota</taxon>
        <taxon>Metazoa</taxon>
        <taxon>Spiralia</taxon>
        <taxon>Lophotrochozoa</taxon>
        <taxon>Mollusca</taxon>
        <taxon>Bivalvia</taxon>
        <taxon>Autobranchia</taxon>
        <taxon>Pteriomorphia</taxon>
        <taxon>Mytilida</taxon>
        <taxon>Mytiloidea</taxon>
        <taxon>Mytilidae</taxon>
        <taxon>Mytilinae</taxon>
        <taxon>Mytilus</taxon>
    </lineage>
</organism>
<gene>
    <name evidence="17" type="ORF">MCOR_12740</name>
</gene>
<evidence type="ECO:0000256" key="10">
    <source>
        <dbReference type="PROSITE-ProRule" id="PRU00108"/>
    </source>
</evidence>
<protein>
    <recommendedName>
        <fullName evidence="19">CERS5_6</fullName>
    </recommendedName>
</protein>
<evidence type="ECO:0000256" key="9">
    <source>
        <dbReference type="ARBA" id="ARBA00023136"/>
    </source>
</evidence>
<comment type="subcellular location">
    <subcellularLocation>
        <location evidence="1">Endoplasmic reticulum membrane</location>
        <topology evidence="1">Multi-pass membrane protein</topology>
    </subcellularLocation>
    <subcellularLocation>
        <location evidence="10 12">Nucleus</location>
    </subcellularLocation>
</comment>
<dbReference type="PANTHER" id="PTHR12560">
    <property type="entry name" value="LONGEVITY ASSURANCE FACTOR 1 LAG1"/>
    <property type="match status" value="1"/>
</dbReference>
<dbReference type="SUPFAM" id="SSF46689">
    <property type="entry name" value="Homeodomain-like"/>
    <property type="match status" value="1"/>
</dbReference>
<dbReference type="GO" id="GO:0046513">
    <property type="term" value="P:ceramide biosynthetic process"/>
    <property type="evidence" value="ECO:0007669"/>
    <property type="project" value="InterPro"/>
</dbReference>
<dbReference type="PROSITE" id="PS50922">
    <property type="entry name" value="TLC"/>
    <property type="match status" value="1"/>
</dbReference>
<keyword evidence="10 12" id="KW-0238">DNA-binding</keyword>
<feature type="DNA-binding region" description="Homeobox" evidence="10">
    <location>
        <begin position="123"/>
        <end position="165"/>
    </location>
</feature>
<evidence type="ECO:0000259" key="15">
    <source>
        <dbReference type="PROSITE" id="PS50071"/>
    </source>
</evidence>
<keyword evidence="10 12" id="KW-0539">Nucleus</keyword>
<dbReference type="GO" id="GO:0005789">
    <property type="term" value="C:endoplasmic reticulum membrane"/>
    <property type="evidence" value="ECO:0007669"/>
    <property type="project" value="UniProtKB-SubCell"/>
</dbReference>
<dbReference type="InterPro" id="IPR006634">
    <property type="entry name" value="TLC-dom"/>
</dbReference>
<evidence type="ECO:0000256" key="3">
    <source>
        <dbReference type="ARBA" id="ARBA00004991"/>
    </source>
</evidence>
<evidence type="ECO:0008006" key="19">
    <source>
        <dbReference type="Google" id="ProtNLM"/>
    </source>
</evidence>
<dbReference type="OrthoDB" id="537032at2759"/>
<accession>A0A6J8AXM7</accession>
<evidence type="ECO:0000256" key="6">
    <source>
        <dbReference type="ARBA" id="ARBA00022824"/>
    </source>
</evidence>
<dbReference type="UniPathway" id="UPA00222"/>
<feature type="region of interest" description="Disordered" evidence="13">
    <location>
        <begin position="382"/>
        <end position="403"/>
    </location>
</feature>
<evidence type="ECO:0000313" key="18">
    <source>
        <dbReference type="Proteomes" id="UP000507470"/>
    </source>
</evidence>
<feature type="domain" description="TLC" evidence="16">
    <location>
        <begin position="167"/>
        <end position="377"/>
    </location>
</feature>
<keyword evidence="10 12" id="KW-0371">Homeobox</keyword>
<dbReference type="AlphaFoldDB" id="A0A6J8AXM7"/>
<dbReference type="Gene3D" id="1.10.10.60">
    <property type="entry name" value="Homeodomain-like"/>
    <property type="match status" value="1"/>
</dbReference>
<evidence type="ECO:0000256" key="8">
    <source>
        <dbReference type="ARBA" id="ARBA00023098"/>
    </source>
</evidence>
<feature type="transmembrane region" description="Helical" evidence="14">
    <location>
        <begin position="345"/>
        <end position="369"/>
    </location>
</feature>
<feature type="transmembrane region" description="Helical" evidence="14">
    <location>
        <begin position="174"/>
        <end position="191"/>
    </location>
</feature>
<keyword evidence="8" id="KW-0443">Lipid metabolism</keyword>
<sequence>MIDGCLHYSTLTHTIFTWTDTATPVDICETKIKYMKMITWLNKKIDHLLQPELLRPENLGQLPPGEYVPIPSDIVLPSIITAFAFVLIRHIFDRLVVYPIGTYFGLKDSTPRKTTFDHPVLEHEYKNSKSPSSDVIMVLSKKTGISERTIQFWFKKRKKQDKVSGIKRLSDSSWSFAFYFVLSWYGIYVLSNKQWSTKTEDCWKGWPLLTVSNDMYYYYLLELGYYISYIYMLFTDHKRKDFLEFFIHHNVTVILLILSWSVNVVRIGTLVLCIHDPVDYLLTFAKSAVYCKKHRVADVCFVVFLFLWIFTRLFVYPYVVLYSVYIELPALAENNSNIQTLDRSFVIQFLKALLVVLQLLHILWTILIFKSAATKFTRGELQDARSDTEDDEKDDDDDDDDDVLYDENFKEMFNNNTGTNGIGQ</sequence>
<reference evidence="17 18" key="1">
    <citation type="submission" date="2020-06" db="EMBL/GenBank/DDBJ databases">
        <authorList>
            <person name="Li R."/>
            <person name="Bekaert M."/>
        </authorList>
    </citation>
    <scope>NUCLEOTIDE SEQUENCE [LARGE SCALE GENOMIC DNA]</scope>
    <source>
        <strain evidence="18">wild</strain>
    </source>
</reference>
<evidence type="ECO:0000259" key="16">
    <source>
        <dbReference type="PROSITE" id="PS50922"/>
    </source>
</evidence>
<dbReference type="InterPro" id="IPR016439">
    <property type="entry name" value="Lag1/Lac1-like"/>
</dbReference>
<dbReference type="InterPro" id="IPR001356">
    <property type="entry name" value="HD"/>
</dbReference>
<dbReference type="GO" id="GO:0005634">
    <property type="term" value="C:nucleus"/>
    <property type="evidence" value="ECO:0007669"/>
    <property type="project" value="UniProtKB-SubCell"/>
</dbReference>
<evidence type="ECO:0000256" key="14">
    <source>
        <dbReference type="SAM" id="Phobius"/>
    </source>
</evidence>
<feature type="transmembrane region" description="Helical" evidence="14">
    <location>
        <begin position="242"/>
        <end position="261"/>
    </location>
</feature>
<comment type="pathway">
    <text evidence="3">Sphingolipid metabolism.</text>
</comment>
<dbReference type="CDD" id="cd00086">
    <property type="entry name" value="homeodomain"/>
    <property type="match status" value="1"/>
</dbReference>
<feature type="transmembrane region" description="Helical" evidence="14">
    <location>
        <begin position="216"/>
        <end position="235"/>
    </location>
</feature>
<evidence type="ECO:0000256" key="13">
    <source>
        <dbReference type="SAM" id="MobiDB-lite"/>
    </source>
</evidence>
<dbReference type="Pfam" id="PF03798">
    <property type="entry name" value="TRAM_LAG1_CLN8"/>
    <property type="match status" value="1"/>
</dbReference>
<dbReference type="SMART" id="SM00724">
    <property type="entry name" value="TLC"/>
    <property type="match status" value="1"/>
</dbReference>
<keyword evidence="9 11" id="KW-0472">Membrane</keyword>
<evidence type="ECO:0000256" key="11">
    <source>
        <dbReference type="PROSITE-ProRule" id="PRU00205"/>
    </source>
</evidence>
<keyword evidence="4" id="KW-0808">Transferase</keyword>
<dbReference type="InterPro" id="IPR009057">
    <property type="entry name" value="Homeodomain-like_sf"/>
</dbReference>
<evidence type="ECO:0000256" key="2">
    <source>
        <dbReference type="ARBA" id="ARBA00004760"/>
    </source>
</evidence>
<evidence type="ECO:0000256" key="5">
    <source>
        <dbReference type="ARBA" id="ARBA00022692"/>
    </source>
</evidence>
<dbReference type="Pfam" id="PF00046">
    <property type="entry name" value="Homeodomain"/>
    <property type="match status" value="1"/>
</dbReference>
<keyword evidence="7 14" id="KW-1133">Transmembrane helix</keyword>
<feature type="transmembrane region" description="Helical" evidence="14">
    <location>
        <begin position="296"/>
        <end position="325"/>
    </location>
</feature>
<dbReference type="SMART" id="SM00389">
    <property type="entry name" value="HOX"/>
    <property type="match status" value="1"/>
</dbReference>
<dbReference type="GO" id="GO:0003677">
    <property type="term" value="F:DNA binding"/>
    <property type="evidence" value="ECO:0007669"/>
    <property type="project" value="UniProtKB-UniRule"/>
</dbReference>
<evidence type="ECO:0000256" key="1">
    <source>
        <dbReference type="ARBA" id="ARBA00004477"/>
    </source>
</evidence>
<evidence type="ECO:0000313" key="17">
    <source>
        <dbReference type="EMBL" id="CAC5375891.1"/>
    </source>
</evidence>